<protein>
    <submittedName>
        <fullName evidence="1">Uncharacterized protein</fullName>
    </submittedName>
</protein>
<dbReference type="HOGENOM" id="CLU_2036096_0_0_4"/>
<gene>
    <name evidence="1" type="ordered locus">RSp0153</name>
</gene>
<sequence length="121" mass="13174">MSDWICSSTGWEDALNKARSQKMGNFDQNDPMDPDNRTAAEHYIFGRYLGSGGGGVAAKAAYAVTGAYWGYGYQGSKMIGLFPRASQSSYIQLYWEERAYTDEIGLTSTLPGSPGNCGCEK</sequence>
<reference evidence="1 2" key="1">
    <citation type="journal article" date="2002" name="Nature">
        <title>Genome sequence of the plant pathogen Ralstonia solanacearum.</title>
        <authorList>
            <person name="Salanoubat M."/>
            <person name="Genin S."/>
            <person name="Artiguenave F."/>
            <person name="Gouzy J."/>
            <person name="Mangenot S."/>
            <person name="Arlat M."/>
            <person name="Billault A."/>
            <person name="Brottier P."/>
            <person name="Camus J.C."/>
            <person name="Cattolico L."/>
            <person name="Chandler M."/>
            <person name="Choisne N."/>
            <person name="Claudel-Renard C."/>
            <person name="Cunnac S."/>
            <person name="Demange N."/>
            <person name="Gaspin C."/>
            <person name="Lavie M."/>
            <person name="Moisan A."/>
            <person name="Robert C."/>
            <person name="Saurin W."/>
            <person name="Schiex T."/>
            <person name="Siguier P."/>
            <person name="Thebault P."/>
            <person name="Whalen M."/>
            <person name="Wincker P."/>
            <person name="Levy M."/>
            <person name="Weissenbach J."/>
            <person name="Boucher C.A."/>
        </authorList>
    </citation>
    <scope>NUCLEOTIDE SEQUENCE [LARGE SCALE GENOMIC DNA]</scope>
    <source>
        <strain evidence="2">ATCC BAA-1114 / GMI1000</strain>
    </source>
</reference>
<keyword evidence="2" id="KW-1185">Reference proteome</keyword>
<evidence type="ECO:0000313" key="1">
    <source>
        <dbReference type="EMBL" id="CAD17304.1"/>
    </source>
</evidence>
<dbReference type="EnsemblBacteria" id="CAD17304">
    <property type="protein sequence ID" value="CAD17304"/>
    <property type="gene ID" value="RSp0153"/>
</dbReference>
<geneLocation type="plasmid" evidence="2">
    <name>megaplasmid Rsp</name>
</geneLocation>
<accession>Q8XTF8</accession>
<proteinExistence type="predicted"/>
<name>Q8XTF8_RALN1</name>
<dbReference type="Proteomes" id="UP000001436">
    <property type="component" value="Plasmid pGMI1000MP"/>
</dbReference>
<dbReference type="AlphaFoldDB" id="Q8XTF8"/>
<organism evidence="1 2">
    <name type="scientific">Ralstonia nicotianae (strain ATCC BAA-1114 / GMI1000)</name>
    <name type="common">Ralstonia solanacearum</name>
    <dbReference type="NCBI Taxonomy" id="267608"/>
    <lineage>
        <taxon>Bacteria</taxon>
        <taxon>Pseudomonadati</taxon>
        <taxon>Pseudomonadota</taxon>
        <taxon>Betaproteobacteria</taxon>
        <taxon>Burkholderiales</taxon>
        <taxon>Burkholderiaceae</taxon>
        <taxon>Ralstonia</taxon>
        <taxon>Ralstonia solanacearum species complex</taxon>
    </lineage>
</organism>
<dbReference type="EMBL" id="AL646053">
    <property type="protein sequence ID" value="CAD17304.1"/>
    <property type="molecule type" value="Genomic_DNA"/>
</dbReference>
<dbReference type="KEGG" id="rso:RSp0153"/>
<evidence type="ECO:0000313" key="2">
    <source>
        <dbReference type="Proteomes" id="UP000001436"/>
    </source>
</evidence>